<dbReference type="EMBL" id="KI517426">
    <property type="protein sequence ID" value="ESQ46411.1"/>
    <property type="molecule type" value="Genomic_DNA"/>
</dbReference>
<proteinExistence type="predicted"/>
<name>V4NJE0_EUTSA</name>
<dbReference type="AlphaFoldDB" id="V4NJE0"/>
<dbReference type="Gramene" id="ESQ46411">
    <property type="protein sequence ID" value="ESQ46411"/>
    <property type="gene ID" value="EUTSA_v10000618mg"/>
</dbReference>
<protein>
    <submittedName>
        <fullName evidence="1">Uncharacterized protein</fullName>
    </submittedName>
</protein>
<dbReference type="STRING" id="72664.V4NJE0"/>
<evidence type="ECO:0000313" key="1">
    <source>
        <dbReference type="EMBL" id="ESQ46411.1"/>
    </source>
</evidence>
<dbReference type="KEGG" id="eus:EUTSA_v10000618mg"/>
<evidence type="ECO:0000313" key="2">
    <source>
        <dbReference type="Proteomes" id="UP000030689"/>
    </source>
</evidence>
<organism evidence="1 2">
    <name type="scientific">Eutrema salsugineum</name>
    <name type="common">Saltwater cress</name>
    <name type="synonym">Sisymbrium salsugineum</name>
    <dbReference type="NCBI Taxonomy" id="72664"/>
    <lineage>
        <taxon>Eukaryota</taxon>
        <taxon>Viridiplantae</taxon>
        <taxon>Streptophyta</taxon>
        <taxon>Embryophyta</taxon>
        <taxon>Tracheophyta</taxon>
        <taxon>Spermatophyta</taxon>
        <taxon>Magnoliopsida</taxon>
        <taxon>eudicotyledons</taxon>
        <taxon>Gunneridae</taxon>
        <taxon>Pentapetalae</taxon>
        <taxon>rosids</taxon>
        <taxon>malvids</taxon>
        <taxon>Brassicales</taxon>
        <taxon>Brassicaceae</taxon>
        <taxon>Eutremeae</taxon>
        <taxon>Eutrema</taxon>
    </lineage>
</organism>
<gene>
    <name evidence="1" type="ORF">EUTSA_v10000618mg</name>
</gene>
<reference evidence="1 2" key="1">
    <citation type="journal article" date="2013" name="Front. Plant Sci.">
        <title>The Reference Genome of the Halophytic Plant Eutrema salsugineum.</title>
        <authorList>
            <person name="Yang R."/>
            <person name="Jarvis D.E."/>
            <person name="Chen H."/>
            <person name="Beilstein M.A."/>
            <person name="Grimwood J."/>
            <person name="Jenkins J."/>
            <person name="Shu S."/>
            <person name="Prochnik S."/>
            <person name="Xin M."/>
            <person name="Ma C."/>
            <person name="Schmutz J."/>
            <person name="Wing R.A."/>
            <person name="Mitchell-Olds T."/>
            <person name="Schumaker K.S."/>
            <person name="Wang X."/>
        </authorList>
    </citation>
    <scope>NUCLEOTIDE SEQUENCE [LARGE SCALE GENOMIC DNA]</scope>
</reference>
<keyword evidence="2" id="KW-1185">Reference proteome</keyword>
<accession>V4NJE0</accession>
<sequence>MKCGTVILVITLTVFLITSSIVFMDEVLFSIGVKRKVPGGPNPIHNAHQPSIKHRHLIKVKKNSRGDSNPRHNTPHI</sequence>
<dbReference type="Proteomes" id="UP000030689">
    <property type="component" value="Unassembled WGS sequence"/>
</dbReference>